<evidence type="ECO:0000256" key="4">
    <source>
        <dbReference type="ARBA" id="ARBA00023216"/>
    </source>
</evidence>
<name>A0AAV5T1X9_9BILA</name>
<comment type="caution">
    <text evidence="8">The sequence shown here is derived from an EMBL/GenBank/DDBJ whole genome shotgun (WGS) entry which is preliminary data.</text>
</comment>
<evidence type="ECO:0000256" key="2">
    <source>
        <dbReference type="ARBA" id="ARBA00022737"/>
    </source>
</evidence>
<dbReference type="GO" id="GO:0012506">
    <property type="term" value="C:vesicle membrane"/>
    <property type="evidence" value="ECO:0007669"/>
    <property type="project" value="TreeGrafter"/>
</dbReference>
<reference evidence="8" key="1">
    <citation type="submission" date="2023-10" db="EMBL/GenBank/DDBJ databases">
        <title>Genome assembly of Pristionchus species.</title>
        <authorList>
            <person name="Yoshida K."/>
            <person name="Sommer R.J."/>
        </authorList>
    </citation>
    <scope>NUCLEOTIDE SEQUENCE</scope>
    <source>
        <strain evidence="8">RS0144</strain>
    </source>
</reference>
<sequence>LSRLFKSRSALFTPQCSTFHSIPPTMFKNILVSGVKQLVETQLNKPSNQGGSSQPQQQSDQSNMNGGYGQQYPQSYPAQGYNGGHNQGQYPQQGGVGYPPTQSHPGVQPQFNPSGYPSSGPTELNYAPTPYPSSIPYPAGDSSNIGFNVGTSSSAPGYPQTPSAFPSQGGVYPSQGGVYPSQGGVYPSQGGVYPSQGPPPQPSYPSQGYQPQGGYPQGGPQGYQPPSQFGSGYGSMAPSGPSGGYGQQQSMWGGTPSVKNYPAFNANVDSEVLRRAMKGLGCDNSKVIQVLCARTNGQRQEIARAFKTMYGKDLLADLKSELHGDFEDVILALMERPPVYDAQQLRKAMQGPVGDPLGLGTRESVLIEIMTTRTNAQIGELKYVYRQMYGSDLEKDLIGETSGHFKRLLVSLCAGGRDESMHVDPVRANHDARKLYQAGEGRLGTDESAFNAILASQNYAQLRLVFDEYHKVCNRSIEQSVQNEFSGDIRDGLLAVCAVVRSKPAYFATLLHNSMKGLGTRDGDLIRAVVTRCEVDMVDIRTAFEGMYKQPLEKMINGDCSGSYKDALIALVRGN</sequence>
<dbReference type="FunFam" id="1.10.220.10:FF:000004">
    <property type="entry name" value="Annexin"/>
    <property type="match status" value="1"/>
</dbReference>
<evidence type="ECO:0000256" key="5">
    <source>
        <dbReference type="ARBA" id="ARBA00023302"/>
    </source>
</evidence>
<dbReference type="PANTHER" id="PTHR10502">
    <property type="entry name" value="ANNEXIN"/>
    <property type="match status" value="1"/>
</dbReference>
<dbReference type="Pfam" id="PF00191">
    <property type="entry name" value="Annexin"/>
    <property type="match status" value="4"/>
</dbReference>
<keyword evidence="5 6" id="KW-0111">Calcium/phospholipid-binding</keyword>
<proteinExistence type="inferred from homology"/>
<dbReference type="GO" id="GO:0005509">
    <property type="term" value="F:calcium ion binding"/>
    <property type="evidence" value="ECO:0007669"/>
    <property type="project" value="InterPro"/>
</dbReference>
<evidence type="ECO:0000256" key="7">
    <source>
        <dbReference type="SAM" id="MobiDB-lite"/>
    </source>
</evidence>
<evidence type="ECO:0000313" key="8">
    <source>
        <dbReference type="EMBL" id="GMS89254.1"/>
    </source>
</evidence>
<evidence type="ECO:0000256" key="3">
    <source>
        <dbReference type="ARBA" id="ARBA00022837"/>
    </source>
</evidence>
<feature type="compositionally biased region" description="Low complexity" evidence="7">
    <location>
        <begin position="204"/>
        <end position="214"/>
    </location>
</feature>
<gene>
    <name evidence="8" type="ORF">PENTCL1PPCAC_11429</name>
</gene>
<comment type="similarity">
    <text evidence="1 6">Belongs to the annexin family.</text>
</comment>
<keyword evidence="9" id="KW-1185">Reference proteome</keyword>
<dbReference type="InterPro" id="IPR018502">
    <property type="entry name" value="Annexin_repeat"/>
</dbReference>
<feature type="compositionally biased region" description="Polar residues" evidence="7">
    <location>
        <begin position="141"/>
        <end position="166"/>
    </location>
</feature>
<protein>
    <recommendedName>
        <fullName evidence="6">Annexin</fullName>
    </recommendedName>
</protein>
<evidence type="ECO:0000256" key="6">
    <source>
        <dbReference type="RuleBase" id="RU003540"/>
    </source>
</evidence>
<dbReference type="InterPro" id="IPR018252">
    <property type="entry name" value="Annexin_repeat_CS"/>
</dbReference>
<dbReference type="GO" id="GO:0001786">
    <property type="term" value="F:phosphatidylserine binding"/>
    <property type="evidence" value="ECO:0007669"/>
    <property type="project" value="TreeGrafter"/>
</dbReference>
<dbReference type="PROSITE" id="PS00223">
    <property type="entry name" value="ANNEXIN_1"/>
    <property type="match status" value="2"/>
</dbReference>
<dbReference type="SMART" id="SM00335">
    <property type="entry name" value="ANX"/>
    <property type="match status" value="4"/>
</dbReference>
<keyword evidence="3 6" id="KW-0106">Calcium</keyword>
<dbReference type="InterPro" id="IPR001464">
    <property type="entry name" value="Annexin"/>
</dbReference>
<feature type="compositionally biased region" description="Polar residues" evidence="7">
    <location>
        <begin position="101"/>
        <end position="122"/>
    </location>
</feature>
<comment type="domain">
    <text evidence="6">A pair of annexin repeats may form one binding site for calcium and phospholipid.</text>
</comment>
<dbReference type="Proteomes" id="UP001432027">
    <property type="component" value="Unassembled WGS sequence"/>
</dbReference>
<keyword evidence="2 6" id="KW-0677">Repeat</keyword>
<organism evidence="8 9">
    <name type="scientific">Pristionchus entomophagus</name>
    <dbReference type="NCBI Taxonomy" id="358040"/>
    <lineage>
        <taxon>Eukaryota</taxon>
        <taxon>Metazoa</taxon>
        <taxon>Ecdysozoa</taxon>
        <taxon>Nematoda</taxon>
        <taxon>Chromadorea</taxon>
        <taxon>Rhabditida</taxon>
        <taxon>Rhabditina</taxon>
        <taxon>Diplogasteromorpha</taxon>
        <taxon>Diplogasteroidea</taxon>
        <taxon>Neodiplogasteridae</taxon>
        <taxon>Pristionchus</taxon>
    </lineage>
</organism>
<dbReference type="PANTHER" id="PTHR10502:SF102">
    <property type="entry name" value="ANNEXIN B11"/>
    <property type="match status" value="1"/>
</dbReference>
<accession>A0AAV5T1X9</accession>
<evidence type="ECO:0000256" key="1">
    <source>
        <dbReference type="ARBA" id="ARBA00007831"/>
    </source>
</evidence>
<dbReference type="PROSITE" id="PS51897">
    <property type="entry name" value="ANNEXIN_2"/>
    <property type="match status" value="4"/>
</dbReference>
<dbReference type="GO" id="GO:0005886">
    <property type="term" value="C:plasma membrane"/>
    <property type="evidence" value="ECO:0007669"/>
    <property type="project" value="TreeGrafter"/>
</dbReference>
<dbReference type="GO" id="GO:0005737">
    <property type="term" value="C:cytoplasm"/>
    <property type="evidence" value="ECO:0007669"/>
    <property type="project" value="TreeGrafter"/>
</dbReference>
<keyword evidence="4 6" id="KW-0041">Annexin</keyword>
<evidence type="ECO:0000313" key="9">
    <source>
        <dbReference type="Proteomes" id="UP001432027"/>
    </source>
</evidence>
<feature type="region of interest" description="Disordered" evidence="7">
    <location>
        <begin position="44"/>
        <end position="249"/>
    </location>
</feature>
<dbReference type="GO" id="GO:0005634">
    <property type="term" value="C:nucleus"/>
    <property type="evidence" value="ECO:0007669"/>
    <property type="project" value="TreeGrafter"/>
</dbReference>
<dbReference type="GO" id="GO:0005544">
    <property type="term" value="F:calcium-dependent phospholipid binding"/>
    <property type="evidence" value="ECO:0007669"/>
    <property type="project" value="UniProtKB-KW"/>
</dbReference>
<feature type="non-terminal residue" evidence="8">
    <location>
        <position position="1"/>
    </location>
</feature>
<dbReference type="Gene3D" id="1.10.220.10">
    <property type="entry name" value="Annexin"/>
    <property type="match status" value="4"/>
</dbReference>
<dbReference type="InterPro" id="IPR037104">
    <property type="entry name" value="Annexin_sf"/>
</dbReference>
<dbReference type="FunFam" id="1.10.220.10:FF:000001">
    <property type="entry name" value="Annexin"/>
    <property type="match status" value="1"/>
</dbReference>
<dbReference type="SUPFAM" id="SSF47874">
    <property type="entry name" value="Annexin"/>
    <property type="match status" value="1"/>
</dbReference>
<dbReference type="PRINTS" id="PR00196">
    <property type="entry name" value="ANNEXIN"/>
</dbReference>
<feature type="compositionally biased region" description="Low complexity" evidence="7">
    <location>
        <begin position="46"/>
        <end position="63"/>
    </location>
</feature>
<dbReference type="EMBL" id="BTSX01000003">
    <property type="protein sequence ID" value="GMS89254.1"/>
    <property type="molecule type" value="Genomic_DNA"/>
</dbReference>
<dbReference type="AlphaFoldDB" id="A0AAV5T1X9"/>
<dbReference type="FunFam" id="1.10.220.10:FF:000002">
    <property type="entry name" value="Annexin"/>
    <property type="match status" value="1"/>
</dbReference>
<dbReference type="FunFam" id="1.10.220.10:FF:000003">
    <property type="entry name" value="Annexin"/>
    <property type="match status" value="1"/>
</dbReference>